<dbReference type="InterPro" id="IPR029069">
    <property type="entry name" value="HotDog_dom_sf"/>
</dbReference>
<evidence type="ECO:0000259" key="2">
    <source>
        <dbReference type="Pfam" id="PF01575"/>
    </source>
</evidence>
<dbReference type="AlphaFoldDB" id="A0A3D4SY14"/>
<dbReference type="Gene3D" id="3.10.129.10">
    <property type="entry name" value="Hotdog Thioesterase"/>
    <property type="match status" value="1"/>
</dbReference>
<evidence type="ECO:0000256" key="1">
    <source>
        <dbReference type="ARBA" id="ARBA00005254"/>
    </source>
</evidence>
<feature type="domain" description="MaoC-like" evidence="2">
    <location>
        <begin position="20"/>
        <end position="116"/>
    </location>
</feature>
<dbReference type="InterPro" id="IPR052342">
    <property type="entry name" value="MCH/BMMD"/>
</dbReference>
<dbReference type="RefSeq" id="WP_273051369.1">
    <property type="nucleotide sequence ID" value="NZ_DAITTW010000043.1"/>
</dbReference>
<reference evidence="3 4" key="1">
    <citation type="journal article" date="2018" name="Nat. Biotechnol.">
        <title>A standardized bacterial taxonomy based on genome phylogeny substantially revises the tree of life.</title>
        <authorList>
            <person name="Parks D.H."/>
            <person name="Chuvochina M."/>
            <person name="Waite D.W."/>
            <person name="Rinke C."/>
            <person name="Skarshewski A."/>
            <person name="Chaumeil P.A."/>
            <person name="Hugenholtz P."/>
        </authorList>
    </citation>
    <scope>NUCLEOTIDE SEQUENCE [LARGE SCALE GENOMIC DNA]</scope>
    <source>
        <strain evidence="3">UBA11247</strain>
    </source>
</reference>
<dbReference type="PANTHER" id="PTHR43664">
    <property type="entry name" value="MONOAMINE OXIDASE-RELATED"/>
    <property type="match status" value="1"/>
</dbReference>
<dbReference type="Proteomes" id="UP000261739">
    <property type="component" value="Unassembled WGS sequence"/>
</dbReference>
<evidence type="ECO:0000313" key="4">
    <source>
        <dbReference type="Proteomes" id="UP000261739"/>
    </source>
</evidence>
<comment type="caution">
    <text evidence="3">The sequence shown here is derived from an EMBL/GenBank/DDBJ whole genome shotgun (WGS) entry which is preliminary data.</text>
</comment>
<dbReference type="Pfam" id="PF01575">
    <property type="entry name" value="MaoC_dehydratas"/>
    <property type="match status" value="1"/>
</dbReference>
<protein>
    <submittedName>
        <fullName evidence="3">Dehydratase</fullName>
    </submittedName>
</protein>
<proteinExistence type="inferred from homology"/>
<dbReference type="InterPro" id="IPR002539">
    <property type="entry name" value="MaoC-like_dom"/>
</dbReference>
<name>A0A3D4SY14_9CORY</name>
<organism evidence="3 4">
    <name type="scientific">Corynebacterium nuruki</name>
    <dbReference type="NCBI Taxonomy" id="1032851"/>
    <lineage>
        <taxon>Bacteria</taxon>
        <taxon>Bacillati</taxon>
        <taxon>Actinomycetota</taxon>
        <taxon>Actinomycetes</taxon>
        <taxon>Mycobacteriales</taxon>
        <taxon>Corynebacteriaceae</taxon>
        <taxon>Corynebacterium</taxon>
    </lineage>
</organism>
<dbReference type="SUPFAM" id="SSF54637">
    <property type="entry name" value="Thioesterase/thiol ester dehydrase-isomerase"/>
    <property type="match status" value="1"/>
</dbReference>
<dbReference type="EMBL" id="DQID01000141">
    <property type="protein sequence ID" value="HCT14164.1"/>
    <property type="molecule type" value="Genomic_DNA"/>
</dbReference>
<dbReference type="PANTHER" id="PTHR43664:SF1">
    <property type="entry name" value="BETA-METHYLMALYL-COA DEHYDRATASE"/>
    <property type="match status" value="1"/>
</dbReference>
<gene>
    <name evidence="3" type="ORF">DIW82_05035</name>
</gene>
<accession>A0A3D4SY14</accession>
<evidence type="ECO:0000313" key="3">
    <source>
        <dbReference type="EMBL" id="HCT14164.1"/>
    </source>
</evidence>
<sequence length="164" mass="18158">MTTPKPVRADGLWADDLSIGQTFTSGTYRMEESEMLDFARHYDPQPYHLDEDAAAGTFFNGLVASGWHTSAVSMRLSVEAFPVATGIVGAGGEFTWPSATVAGDELHVEMTIKDLRWSKSRPDQAILSVGSRTLNQDGQVRQSGTMNLLTWRRPEKRNSRPVKE</sequence>
<comment type="similarity">
    <text evidence="1">Belongs to the enoyl-CoA hydratase/isomerase family.</text>
</comment>
<dbReference type="CDD" id="cd03454">
    <property type="entry name" value="YdeM"/>
    <property type="match status" value="1"/>
</dbReference>